<gene>
    <name evidence="4" type="primary">AUGUSTUS-3.0.2_00619</name>
    <name evidence="4" type="ORF">TcasGA2_TC000619</name>
</gene>
<dbReference type="InterPro" id="IPR019171">
    <property type="entry name" value="MIX23"/>
</dbReference>
<evidence type="ECO:0000256" key="1">
    <source>
        <dbReference type="ARBA" id="ARBA00024204"/>
    </source>
</evidence>
<dbReference type="OMA" id="CRYFEPP"/>
<dbReference type="PhylomeDB" id="D6W9A5"/>
<evidence type="ECO:0000313" key="4">
    <source>
        <dbReference type="EMBL" id="EEZ98190.1"/>
    </source>
</evidence>
<reference evidence="4 5" key="1">
    <citation type="journal article" date="2008" name="Nature">
        <title>The genome of the model beetle and pest Tribolium castaneum.</title>
        <authorList>
            <consortium name="Tribolium Genome Sequencing Consortium"/>
            <person name="Richards S."/>
            <person name="Gibbs R.A."/>
            <person name="Weinstock G.M."/>
            <person name="Brown S.J."/>
            <person name="Denell R."/>
            <person name="Beeman R.W."/>
            <person name="Gibbs R."/>
            <person name="Beeman R.W."/>
            <person name="Brown S.J."/>
            <person name="Bucher G."/>
            <person name="Friedrich M."/>
            <person name="Grimmelikhuijzen C.J."/>
            <person name="Klingler M."/>
            <person name="Lorenzen M."/>
            <person name="Richards S."/>
            <person name="Roth S."/>
            <person name="Schroder R."/>
            <person name="Tautz D."/>
            <person name="Zdobnov E.M."/>
            <person name="Muzny D."/>
            <person name="Gibbs R.A."/>
            <person name="Weinstock G.M."/>
            <person name="Attaway T."/>
            <person name="Bell S."/>
            <person name="Buhay C.J."/>
            <person name="Chandrabose M.N."/>
            <person name="Chavez D."/>
            <person name="Clerk-Blankenburg K.P."/>
            <person name="Cree A."/>
            <person name="Dao M."/>
            <person name="Davis C."/>
            <person name="Chacko J."/>
            <person name="Dinh H."/>
            <person name="Dugan-Rocha S."/>
            <person name="Fowler G."/>
            <person name="Garner T.T."/>
            <person name="Garnes J."/>
            <person name="Gnirke A."/>
            <person name="Hawes A."/>
            <person name="Hernandez J."/>
            <person name="Hines S."/>
            <person name="Holder M."/>
            <person name="Hume J."/>
            <person name="Jhangiani S.N."/>
            <person name="Joshi V."/>
            <person name="Khan Z.M."/>
            <person name="Jackson L."/>
            <person name="Kovar C."/>
            <person name="Kowis A."/>
            <person name="Lee S."/>
            <person name="Lewis L.R."/>
            <person name="Margolis J."/>
            <person name="Morgan M."/>
            <person name="Nazareth L.V."/>
            <person name="Nguyen N."/>
            <person name="Okwuonu G."/>
            <person name="Parker D."/>
            <person name="Richards S."/>
            <person name="Ruiz S.J."/>
            <person name="Santibanez J."/>
            <person name="Savard J."/>
            <person name="Scherer S.E."/>
            <person name="Schneider B."/>
            <person name="Sodergren E."/>
            <person name="Tautz D."/>
            <person name="Vattahil S."/>
            <person name="Villasana D."/>
            <person name="White C.S."/>
            <person name="Wright R."/>
            <person name="Park Y."/>
            <person name="Beeman R.W."/>
            <person name="Lord J."/>
            <person name="Oppert B."/>
            <person name="Lorenzen M."/>
            <person name="Brown S."/>
            <person name="Wang L."/>
            <person name="Savard J."/>
            <person name="Tautz D."/>
            <person name="Richards S."/>
            <person name="Weinstock G."/>
            <person name="Gibbs R.A."/>
            <person name="Liu Y."/>
            <person name="Worley K."/>
            <person name="Weinstock G."/>
            <person name="Elsik C.G."/>
            <person name="Reese J.T."/>
            <person name="Elhaik E."/>
            <person name="Landan G."/>
            <person name="Graur D."/>
            <person name="Arensburger P."/>
            <person name="Atkinson P."/>
            <person name="Beeman R.W."/>
            <person name="Beidler J."/>
            <person name="Brown S.J."/>
            <person name="Demuth J.P."/>
            <person name="Drury D.W."/>
            <person name="Du Y.Z."/>
            <person name="Fujiwara H."/>
            <person name="Lorenzen M."/>
            <person name="Maselli V."/>
            <person name="Osanai M."/>
            <person name="Park Y."/>
            <person name="Robertson H.M."/>
            <person name="Tu Z."/>
            <person name="Wang J.J."/>
            <person name="Wang S."/>
            <person name="Richards S."/>
            <person name="Song H."/>
            <person name="Zhang L."/>
            <person name="Sodergren E."/>
            <person name="Werner D."/>
            <person name="Stanke M."/>
            <person name="Morgenstern B."/>
            <person name="Solovyev V."/>
            <person name="Kosarev P."/>
            <person name="Brown G."/>
            <person name="Chen H.C."/>
            <person name="Ermolaeva O."/>
            <person name="Hlavina W."/>
            <person name="Kapustin Y."/>
            <person name="Kiryutin B."/>
            <person name="Kitts P."/>
            <person name="Maglott D."/>
            <person name="Pruitt K."/>
            <person name="Sapojnikov V."/>
            <person name="Souvorov A."/>
            <person name="Mackey A.J."/>
            <person name="Waterhouse R.M."/>
            <person name="Wyder S."/>
            <person name="Zdobnov E.M."/>
            <person name="Zdobnov E.M."/>
            <person name="Wyder S."/>
            <person name="Kriventseva E.V."/>
            <person name="Kadowaki T."/>
            <person name="Bork P."/>
            <person name="Aranda M."/>
            <person name="Bao R."/>
            <person name="Beermann A."/>
            <person name="Berns N."/>
            <person name="Bolognesi R."/>
            <person name="Bonneton F."/>
            <person name="Bopp D."/>
            <person name="Brown S.J."/>
            <person name="Bucher G."/>
            <person name="Butts T."/>
            <person name="Chaumot A."/>
            <person name="Denell R.E."/>
            <person name="Ferrier D.E."/>
            <person name="Friedrich M."/>
            <person name="Gordon C.M."/>
            <person name="Jindra M."/>
            <person name="Klingler M."/>
            <person name="Lan Q."/>
            <person name="Lattorff H.M."/>
            <person name="Laudet V."/>
            <person name="von Levetsow C."/>
            <person name="Liu Z."/>
            <person name="Lutz R."/>
            <person name="Lynch J.A."/>
            <person name="da Fonseca R.N."/>
            <person name="Posnien N."/>
            <person name="Reuter R."/>
            <person name="Roth S."/>
            <person name="Savard J."/>
            <person name="Schinko J.B."/>
            <person name="Schmitt C."/>
            <person name="Schoppmeier M."/>
            <person name="Schroder R."/>
            <person name="Shippy T.D."/>
            <person name="Simonnet F."/>
            <person name="Marques-Souza H."/>
            <person name="Tautz D."/>
            <person name="Tomoyasu Y."/>
            <person name="Trauner J."/>
            <person name="Van der Zee M."/>
            <person name="Vervoort M."/>
            <person name="Wittkopp N."/>
            <person name="Wimmer E.A."/>
            <person name="Yang X."/>
            <person name="Jones A.K."/>
            <person name="Sattelle D.B."/>
            <person name="Ebert P.R."/>
            <person name="Nelson D."/>
            <person name="Scott J.G."/>
            <person name="Beeman R.W."/>
            <person name="Muthukrishnan S."/>
            <person name="Kramer K.J."/>
            <person name="Arakane Y."/>
            <person name="Beeman R.W."/>
            <person name="Zhu Q."/>
            <person name="Hogenkamp D."/>
            <person name="Dixit R."/>
            <person name="Oppert B."/>
            <person name="Jiang H."/>
            <person name="Zou Z."/>
            <person name="Marshall J."/>
            <person name="Elpidina E."/>
            <person name="Vinokurov K."/>
            <person name="Oppert C."/>
            <person name="Zou Z."/>
            <person name="Evans J."/>
            <person name="Lu Z."/>
            <person name="Zhao P."/>
            <person name="Sumathipala N."/>
            <person name="Altincicek B."/>
            <person name="Vilcinskas A."/>
            <person name="Williams M."/>
            <person name="Hultmark D."/>
            <person name="Hetru C."/>
            <person name="Jiang H."/>
            <person name="Grimmelikhuijzen C.J."/>
            <person name="Hauser F."/>
            <person name="Cazzamali G."/>
            <person name="Williamson M."/>
            <person name="Park Y."/>
            <person name="Li B."/>
            <person name="Tanaka Y."/>
            <person name="Predel R."/>
            <person name="Neupert S."/>
            <person name="Schachtner J."/>
            <person name="Verleyen P."/>
            <person name="Raible F."/>
            <person name="Bork P."/>
            <person name="Friedrich M."/>
            <person name="Walden K.K."/>
            <person name="Robertson H.M."/>
            <person name="Angeli S."/>
            <person name="Foret S."/>
            <person name="Bucher G."/>
            <person name="Schuetz S."/>
            <person name="Maleszka R."/>
            <person name="Wimmer E.A."/>
            <person name="Beeman R.W."/>
            <person name="Lorenzen M."/>
            <person name="Tomoyasu Y."/>
            <person name="Miller S.C."/>
            <person name="Grossmann D."/>
            <person name="Bucher G."/>
        </authorList>
    </citation>
    <scope>NUCLEOTIDE SEQUENCE [LARGE SCALE GENOMIC DNA]</scope>
    <source>
        <strain evidence="4 5">Georgia GA2</strain>
    </source>
</reference>
<comment type="similarity">
    <text evidence="1">Belongs to the MIX23 family.</text>
</comment>
<dbReference type="KEGG" id="tca:656576"/>
<evidence type="ECO:0000256" key="2">
    <source>
        <dbReference type="ARBA" id="ARBA00024228"/>
    </source>
</evidence>
<proteinExistence type="inferred from homology"/>
<accession>D6W9A5</accession>
<organism evidence="4 5">
    <name type="scientific">Tribolium castaneum</name>
    <name type="common">Red flour beetle</name>
    <dbReference type="NCBI Taxonomy" id="7070"/>
    <lineage>
        <taxon>Eukaryota</taxon>
        <taxon>Metazoa</taxon>
        <taxon>Ecdysozoa</taxon>
        <taxon>Arthropoda</taxon>
        <taxon>Hexapoda</taxon>
        <taxon>Insecta</taxon>
        <taxon>Pterygota</taxon>
        <taxon>Neoptera</taxon>
        <taxon>Endopterygota</taxon>
        <taxon>Coleoptera</taxon>
        <taxon>Polyphaga</taxon>
        <taxon>Cucujiformia</taxon>
        <taxon>Tenebrionidae</taxon>
        <taxon>Tenebrionidae incertae sedis</taxon>
        <taxon>Tribolium</taxon>
    </lineage>
</organism>
<evidence type="ECO:0000256" key="3">
    <source>
        <dbReference type="ARBA" id="ARBA00030733"/>
    </source>
</evidence>
<name>D6W9A5_TRICA</name>
<dbReference type="Pfam" id="PF09774">
    <property type="entry name" value="MIX23"/>
    <property type="match status" value="1"/>
</dbReference>
<dbReference type="PANTHER" id="PTHR31905">
    <property type="entry name" value="COILED-COIL DOMAIN-CONTAINING PROTEIN 58"/>
    <property type="match status" value="1"/>
</dbReference>
<sequence length="137" mass="15671">MSLAITECGDFSAFQEAVKNMRKIDDLIISTLNTAIPTDSFHPDGESACKDLHKKLEEGNSQRTNVIKNCITVTANRVKELREKRDTNAEDISLSKALRSEQTKLRMLQVELTVEDLVQQRTAKVFHEKCRKYYKPL</sequence>
<protein>
    <recommendedName>
        <fullName evidence="2">Protein MIX23</fullName>
    </recommendedName>
    <alternativeName>
        <fullName evidence="3">Coiled-coil domain-containing protein 58</fullName>
    </alternativeName>
</protein>
<dbReference type="STRING" id="7070.D6W9A5"/>
<dbReference type="eggNOG" id="KOG4613">
    <property type="taxonomic scope" value="Eukaryota"/>
</dbReference>
<dbReference type="OrthoDB" id="5593818at2759"/>
<dbReference type="AlphaFoldDB" id="D6W9A5"/>
<reference evidence="4 5" key="2">
    <citation type="journal article" date="2010" name="Nucleic Acids Res.">
        <title>BeetleBase in 2010: revisions to provide comprehensive genomic information for Tribolium castaneum.</title>
        <authorList>
            <person name="Kim H.S."/>
            <person name="Murphy T."/>
            <person name="Xia J."/>
            <person name="Caragea D."/>
            <person name="Park Y."/>
            <person name="Beeman R.W."/>
            <person name="Lorenzen M.D."/>
            <person name="Butcher S."/>
            <person name="Manak J.R."/>
            <person name="Brown S.J."/>
        </authorList>
    </citation>
    <scope>GENOME REANNOTATION</scope>
    <source>
        <strain evidence="4 5">Georgia GA2</strain>
    </source>
</reference>
<dbReference type="HOGENOM" id="CLU_123941_0_0_1"/>
<keyword evidence="5" id="KW-1185">Reference proteome</keyword>
<dbReference type="GO" id="GO:0005739">
    <property type="term" value="C:mitochondrion"/>
    <property type="evidence" value="ECO:0000318"/>
    <property type="project" value="GO_Central"/>
</dbReference>
<dbReference type="GO" id="GO:0005758">
    <property type="term" value="C:mitochondrial intermembrane space"/>
    <property type="evidence" value="ECO:0007669"/>
    <property type="project" value="InterPro"/>
</dbReference>
<evidence type="ECO:0000313" key="5">
    <source>
        <dbReference type="Proteomes" id="UP000007266"/>
    </source>
</evidence>
<dbReference type="PANTHER" id="PTHR31905:SF2">
    <property type="entry name" value="PROTEIN MIX23"/>
    <property type="match status" value="1"/>
</dbReference>
<dbReference type="Proteomes" id="UP000007266">
    <property type="component" value="Linkage group 2"/>
</dbReference>
<dbReference type="EMBL" id="KQ971312">
    <property type="protein sequence ID" value="EEZ98190.1"/>
    <property type="molecule type" value="Genomic_DNA"/>
</dbReference>